<dbReference type="Proteomes" id="UP000688947">
    <property type="component" value="Unassembled WGS sequence"/>
</dbReference>
<evidence type="ECO:0000313" key="2">
    <source>
        <dbReference type="EMBL" id="KAG6959086.1"/>
    </source>
</evidence>
<feature type="compositionally biased region" description="Polar residues" evidence="1">
    <location>
        <begin position="73"/>
        <end position="85"/>
    </location>
</feature>
<accession>A0A8T1UDA7</accession>
<name>A0A8T1UDA7_9STRA</name>
<dbReference type="AlphaFoldDB" id="A0A8T1UDA7"/>
<protein>
    <submittedName>
        <fullName evidence="2">Uncharacterized protein</fullName>
    </submittedName>
</protein>
<organism evidence="2 3">
    <name type="scientific">Phytophthora cactorum</name>
    <dbReference type="NCBI Taxonomy" id="29920"/>
    <lineage>
        <taxon>Eukaryota</taxon>
        <taxon>Sar</taxon>
        <taxon>Stramenopiles</taxon>
        <taxon>Oomycota</taxon>
        <taxon>Peronosporomycetes</taxon>
        <taxon>Peronosporales</taxon>
        <taxon>Peronosporaceae</taxon>
        <taxon>Phytophthora</taxon>
    </lineage>
</organism>
<evidence type="ECO:0000256" key="1">
    <source>
        <dbReference type="SAM" id="MobiDB-lite"/>
    </source>
</evidence>
<dbReference type="EMBL" id="JAENGZ010000452">
    <property type="protein sequence ID" value="KAG6959086.1"/>
    <property type="molecule type" value="Genomic_DNA"/>
</dbReference>
<reference evidence="2" key="1">
    <citation type="submission" date="2021-01" db="EMBL/GenBank/DDBJ databases">
        <title>Phytophthora aleatoria, a newly-described species from Pinus radiata is distinct from Phytophthora cactorum isolates based on comparative genomics.</title>
        <authorList>
            <person name="Mcdougal R."/>
            <person name="Panda P."/>
            <person name="Williams N."/>
            <person name="Studholme D.J."/>
        </authorList>
    </citation>
    <scope>NUCLEOTIDE SEQUENCE</scope>
    <source>
        <strain evidence="2">NZFS 3830</strain>
    </source>
</reference>
<feature type="region of interest" description="Disordered" evidence="1">
    <location>
        <begin position="73"/>
        <end position="102"/>
    </location>
</feature>
<gene>
    <name evidence="2" type="ORF">JG687_00009018</name>
</gene>
<sequence length="126" mass="13873">MRRPRGHRGKKACILKSIKNVSWSHDLAFGDDAAKVQDGWRWTSGLSLPLALVSSHDPPMDSTCRVLQCSTSSTTNDQMTTSTGPKHSKSERCSSHSRPVAANLALPSRHSRTKKLVERALYSVCL</sequence>
<evidence type="ECO:0000313" key="3">
    <source>
        <dbReference type="Proteomes" id="UP000688947"/>
    </source>
</evidence>
<comment type="caution">
    <text evidence="2">The sequence shown here is derived from an EMBL/GenBank/DDBJ whole genome shotgun (WGS) entry which is preliminary data.</text>
</comment>
<proteinExistence type="predicted"/>